<feature type="domain" description="Glycosyl transferase family 1" evidence="7">
    <location>
        <begin position="192"/>
        <end position="301"/>
    </location>
</feature>
<evidence type="ECO:0000256" key="4">
    <source>
        <dbReference type="ARBA" id="ARBA00044517"/>
    </source>
</evidence>
<evidence type="ECO:0000256" key="2">
    <source>
        <dbReference type="ARBA" id="ARBA00022676"/>
    </source>
</evidence>
<comment type="catalytic activity">
    <reaction evidence="6">
        <text>queuosine(34) in tRNA(Asp) + GDP-alpha-D-mannose = O-4''-alpha-D-mannosylqueuosine(34) in tRNA(Asp) + GDP + H(+)</text>
        <dbReference type="Rhea" id="RHEA:12885"/>
        <dbReference type="Rhea" id="RHEA-COMP:18572"/>
        <dbReference type="Rhea" id="RHEA-COMP:18581"/>
        <dbReference type="ChEBI" id="CHEBI:15378"/>
        <dbReference type="ChEBI" id="CHEBI:57527"/>
        <dbReference type="ChEBI" id="CHEBI:58189"/>
        <dbReference type="ChEBI" id="CHEBI:194431"/>
        <dbReference type="ChEBI" id="CHEBI:194442"/>
        <dbReference type="EC" id="2.4.1.110"/>
    </reaction>
    <physiologicalReaction direction="left-to-right" evidence="6">
        <dbReference type="Rhea" id="RHEA:12886"/>
    </physiologicalReaction>
</comment>
<dbReference type="Pfam" id="PF12038">
    <property type="entry name" value="QTMAN_N"/>
    <property type="match status" value="1"/>
</dbReference>
<dbReference type="InterPro" id="IPR051862">
    <property type="entry name" value="GT-like_domain_containing_1"/>
</dbReference>
<comment type="similarity">
    <text evidence="1">Belongs to the glycosyltransferase group 1 family. Glycosyltransferase 4 subfamily.</text>
</comment>
<comment type="caution">
    <text evidence="9">The sequence shown here is derived from an EMBL/GenBank/DDBJ whole genome shotgun (WGS) entry which is preliminary data.</text>
</comment>
<sequence length="360" mass="40159">MKILLLSAYDAASHRYWHQGLVSNLNQHQWTVLTLPPRYFSWRIRGNSLSWAMNERETLEQPYDLIIATSMTDLSALRGFVPHLASIPTLVYFHENQFAYPESGREYGNVEPKILNIYTALAADHICFNTAYNRETFLTGCRALLKKLPDQVPLGVAEQLEQRSSVLQVPLPSSAYQPHDPQSGAVRLIWNHRWEFDKGPDRLLRAVEGLCDAGVDFRLDVVGQQFRRVPPVFEELKTLLAERAGRWGFVESVAEYRLLLQQADIVLSTALHDYQGIAVLEGAAAGALPLVPNRLAYPELFPQECCYQSGDAESQALVSAVIDYAAAKLQGHPPAAPDISGLSWEAMGKAYARLLGDVVG</sequence>
<dbReference type="PANTHER" id="PTHR13615">
    <property type="entry name" value="GLYCOSYLTRANSFERASE-LIKE 1"/>
    <property type="match status" value="1"/>
</dbReference>
<reference evidence="9 10" key="1">
    <citation type="submission" date="2018-11" db="EMBL/GenBank/DDBJ databases">
        <title>The draft genome sequence of Amphritea opalescens ANRC-JH13T.</title>
        <authorList>
            <person name="Fang Z."/>
            <person name="Zhang Y."/>
            <person name="Han X."/>
        </authorList>
    </citation>
    <scope>NUCLEOTIDE SEQUENCE [LARGE SCALE GENOMIC DNA]</scope>
    <source>
        <strain evidence="9 10">ANRC-JH13</strain>
    </source>
</reference>
<keyword evidence="2" id="KW-0328">Glycosyltransferase</keyword>
<proteinExistence type="inferred from homology"/>
<evidence type="ECO:0000313" key="10">
    <source>
        <dbReference type="Proteomes" id="UP000283087"/>
    </source>
</evidence>
<evidence type="ECO:0000259" key="7">
    <source>
        <dbReference type="Pfam" id="PF00534"/>
    </source>
</evidence>
<evidence type="ECO:0000256" key="6">
    <source>
        <dbReference type="ARBA" id="ARBA00048439"/>
    </source>
</evidence>
<dbReference type="Proteomes" id="UP000283087">
    <property type="component" value="Unassembled WGS sequence"/>
</dbReference>
<evidence type="ECO:0000313" key="9">
    <source>
        <dbReference type="EMBL" id="RTE65585.1"/>
    </source>
</evidence>
<dbReference type="EC" id="2.4.1.110" evidence="4"/>
<evidence type="ECO:0000259" key="8">
    <source>
        <dbReference type="Pfam" id="PF12038"/>
    </source>
</evidence>
<organism evidence="9 10">
    <name type="scientific">Amphritea opalescens</name>
    <dbReference type="NCBI Taxonomy" id="2490544"/>
    <lineage>
        <taxon>Bacteria</taxon>
        <taxon>Pseudomonadati</taxon>
        <taxon>Pseudomonadota</taxon>
        <taxon>Gammaproteobacteria</taxon>
        <taxon>Oceanospirillales</taxon>
        <taxon>Oceanospirillaceae</taxon>
        <taxon>Amphritea</taxon>
    </lineage>
</organism>
<dbReference type="InterPro" id="IPR022701">
    <property type="entry name" value="QTMAN_N"/>
</dbReference>
<evidence type="ECO:0000256" key="1">
    <source>
        <dbReference type="ARBA" id="ARBA00009481"/>
    </source>
</evidence>
<protein>
    <recommendedName>
        <fullName evidence="5">tRNA-queuosine alpha-mannosyltransferase</fullName>
        <ecNumber evidence="4">2.4.1.110</ecNumber>
    </recommendedName>
</protein>
<gene>
    <name evidence="9" type="ORF">EH243_11640</name>
</gene>
<feature type="domain" description="tRNA-queuosine alpha-mannosyltransferase N-terminal" evidence="8">
    <location>
        <begin position="2"/>
        <end position="171"/>
    </location>
</feature>
<evidence type="ECO:0000256" key="3">
    <source>
        <dbReference type="ARBA" id="ARBA00022679"/>
    </source>
</evidence>
<accession>A0A430KQ46</accession>
<dbReference type="InterPro" id="IPR001296">
    <property type="entry name" value="Glyco_trans_1"/>
</dbReference>
<keyword evidence="3" id="KW-0808">Transferase</keyword>
<dbReference type="PANTHER" id="PTHR13615:SF3">
    <property type="entry name" value="GLYCOSYLTRANSFERASE-LIKE DOMAIN-CONTAINING PROTEIN 1"/>
    <property type="match status" value="1"/>
</dbReference>
<dbReference type="Gene3D" id="3.40.50.2000">
    <property type="entry name" value="Glycogen Phosphorylase B"/>
    <property type="match status" value="1"/>
</dbReference>
<keyword evidence="10" id="KW-1185">Reference proteome</keyword>
<dbReference type="Pfam" id="PF00534">
    <property type="entry name" value="Glycos_transf_1"/>
    <property type="match status" value="1"/>
</dbReference>
<evidence type="ECO:0000256" key="5">
    <source>
        <dbReference type="ARBA" id="ARBA00044539"/>
    </source>
</evidence>
<dbReference type="GO" id="GO:0016438">
    <property type="term" value="F:tRNA-queuosine(34) beta-mannosyltransferase activity"/>
    <property type="evidence" value="ECO:0007669"/>
    <property type="project" value="UniProtKB-EC"/>
</dbReference>
<dbReference type="SUPFAM" id="SSF53756">
    <property type="entry name" value="UDP-Glycosyltransferase/glycogen phosphorylase"/>
    <property type="match status" value="1"/>
</dbReference>
<dbReference type="AlphaFoldDB" id="A0A430KQ46"/>
<dbReference type="OrthoDB" id="9792163at2"/>
<dbReference type="RefSeq" id="WP_126158838.1">
    <property type="nucleotide sequence ID" value="NZ_RQXW01000009.1"/>
</dbReference>
<dbReference type="EMBL" id="RQXW01000009">
    <property type="protein sequence ID" value="RTE65585.1"/>
    <property type="molecule type" value="Genomic_DNA"/>
</dbReference>
<name>A0A430KQ46_9GAMM</name>